<reference evidence="1" key="1">
    <citation type="submission" date="2023-04" db="EMBL/GenBank/DDBJ databases">
        <title>A chromosome-level genome assembly of the parasitoid wasp Eretmocerus hayati.</title>
        <authorList>
            <person name="Zhong Y."/>
            <person name="Liu S."/>
            <person name="Liu Y."/>
        </authorList>
    </citation>
    <scope>NUCLEOTIDE SEQUENCE</scope>
    <source>
        <strain evidence="1">ZJU_SS_LIU_2023</strain>
    </source>
</reference>
<feature type="non-terminal residue" evidence="1">
    <location>
        <position position="5307"/>
    </location>
</feature>
<accession>A0ACC2PWN9</accession>
<evidence type="ECO:0000313" key="1">
    <source>
        <dbReference type="EMBL" id="KAJ8687543.1"/>
    </source>
</evidence>
<dbReference type="Proteomes" id="UP001239111">
    <property type="component" value="Chromosome 1"/>
</dbReference>
<gene>
    <name evidence="1" type="ORF">QAD02_023337</name>
</gene>
<organism evidence="1 2">
    <name type="scientific">Eretmocerus hayati</name>
    <dbReference type="NCBI Taxonomy" id="131215"/>
    <lineage>
        <taxon>Eukaryota</taxon>
        <taxon>Metazoa</taxon>
        <taxon>Ecdysozoa</taxon>
        <taxon>Arthropoda</taxon>
        <taxon>Hexapoda</taxon>
        <taxon>Insecta</taxon>
        <taxon>Pterygota</taxon>
        <taxon>Neoptera</taxon>
        <taxon>Endopterygota</taxon>
        <taxon>Hymenoptera</taxon>
        <taxon>Apocrita</taxon>
        <taxon>Proctotrupomorpha</taxon>
        <taxon>Chalcidoidea</taxon>
        <taxon>Aphelinidae</taxon>
        <taxon>Aphelininae</taxon>
        <taxon>Eretmocerus</taxon>
    </lineage>
</organism>
<evidence type="ECO:0000313" key="2">
    <source>
        <dbReference type="Proteomes" id="UP001239111"/>
    </source>
</evidence>
<protein>
    <submittedName>
        <fullName evidence="1">Uncharacterized protein</fullName>
    </submittedName>
</protein>
<comment type="caution">
    <text evidence="1">The sequence shown here is derived from an EMBL/GenBank/DDBJ whole genome shotgun (WGS) entry which is preliminary data.</text>
</comment>
<dbReference type="EMBL" id="CM056741">
    <property type="protein sequence ID" value="KAJ8687543.1"/>
    <property type="molecule type" value="Genomic_DNA"/>
</dbReference>
<name>A0ACC2PWN9_9HYME</name>
<sequence>MGGKCCKCDKEKKHIWKSNRHSRHRHREEAPYPCERFRVEARGNKVQLTLQHASRDDAGHYALIAKRLPHDNESERLFSRRVHMSIDEPSFTEEGDPPLFLRRLTDLTVKVGTRTRFLVEIRSNTDPKVSWHRNDEAIQAGPRFSFVHEGNFFCVDVAPVTVEDQGHWTCMAENRSGRSSCTSHLNVIVPKAYKRPEFVSELCALLTETGTVSLECKVIGVPTPVLKWFKDDKEIKAGDVFALTANPNDPTSLGTYTCEAVNCMGTAYSSSRVHVAGRGSREGSLKPADKLITGDPPIFNKILRDESCKIGESLLLKCQVQVPPWPKDITWYNKEGRIENSDRYKTAEDGSGGYSIYVKPVEAVDEGEWKCVATSYENVKQFTTCYVAMSIPKNYRKPRFMESLKAVLTEEGLVSFECKVVGFPTPLLRWFKDGQELKPGDVYQLTGTNSLGSYCCIAKNCMGEAKSLAELTVEDIQNQLNEEERLQLLTTNQPPKFIRGLRSTEAKILENFKFTVQVSVMPEPNLAWFRDDQPISSEGKYYIDRESLGTCHLEVKRLEFFDQAEWKCVASNDFGQSITSCFLKLTIPKHYKKPKFLENLRAILSDEGAVNLECKVIGVPQPVLKWYKDGEELKPGDIHRIISGQDGTCCLGTYTCEATNCMGTESSSAALLGFEDRVSSPQVLSSNQPLINHIDDERELARNLSLSTIHEERTSQLLDTAQTDHSVTIDDRGEVSFSFEGKEISVSLYETPDLTEEEALQIVEMYADQLSEHVTEHNIVELPPMRFVKETSTSGNLLMEAVVIDVSPDYFVSAGDDEDLRTEADFEDMSMIDGNSLSSQLLTASNDSTKVPIRPSRRRSSSTLEKFQEQQELEFYHSAKEPTILIDKNADSERFDDALSSGHAQFEDVAMDIDKSKEQRKRIMSGGSSLENADSSIDSASGIAKKKLKGEKKLKKKRRLEEKGSSEESSAGTLNDEKEAILDEDILPPDDEDEGSRSSSKSNKERMVDVLRKILEPVLVIKEALTDSEIFHENENLIDMFVNDNIINPIQSLCELIADIETKALENTGDKSFLQSVRISILETIGGPTEELLRGLELMKRDGGGDYDMVNLSILESLVDPVDEILMGLAKLEFELSGRNICESPVVLDRTIRTISRFGETLKIMDDTTDPAMATALRNMHQILDDYLNSISLNQFGGWTENIDAVLVESLARPLEDLERSSQYVIGRKMSRELFDWEGSMSESVNEVLSRLDALVVALEGYESDYRTNFVINLKTSLVAATEVLPKSNRNKFETTFGADLSELILDPLIDAQTAFDTILHEVQKIAEEGEMTVFQTSELASSLADLRDAVSYAVHKTTTLRKEDAVTALINLKEPLIGLQSAVSLDHAPEELLIIQSISDPLNSLRRVIDRVIDSSRGTDESDGVVDLFDATLRILEDLESKVSSITSNRGHEGLYDESARNESFEFAEDFQEKIRTLQIPAELGEVHFELANIIDNSGHPKENVEIAPIFEIIGALRQDIGNAAIAIDQIVSTDGVLFADIVAQLSTLKKPLQELQIFLGTKESIPMEVSLISSLFAPLQRLESIVEKISVHNHPVEMVVEIIDLIRLSKKSLEVNILGVTKNAVEERLDIDPESYSSLEVQPDDVSDRATIKSVRASQDSQYFGGRESESQNSTGINDITESPVDLAYDIPLDTPGDFEVKTGKMSEKNAIHSREEFASMISHSLDQIQQEILEILDQFEQGSVTTPHPVSRLAGALENLRRTILVVRSNVSQIALEISDVNSESSIAESHESTERISLSLKRLLQPILEIREALAQTQDHGPSEVLLLSRLDQPIRAIEFNVLQLALEAHSHTVESDETSSRVSLDAMARALEEIETQIPIALDEVNLRRESLSILRDISNSLDIIKEKIQEISSDAVDESSMGLDIANVLDEPISDFRDVLQELFLVLGSNENSDDSQGRAVLLFKHLIEPLVELQSSLTVVRNSRRTSIAENGLFDRRKNVTLRGVEGVRFGIEQMRIEIESKGVVTAFERMIMSTVNDLDSALALAQNQLSKTCYVREDSYLESLKQRLAEPLQDLQVGITILKEQISETILQCMEEPLNILSQQISWAQAQFSQASDQHLDEEAIIEGFLYPIQRLLQSLESINFSTNIVDPSDNAKLRRFGECTSNFGTILAIFEENLTDESFDDKASMIETLHAVSVCFNGVMDKINESSIGSKDNPQALSTKSNEIEDSVIRSFPDEPSDPCILRHGKNEQRRDETMPMILTTVETIVDEFIEVSKRETESVTMLQVAGEELSIKENDVVDRIGASQTDQIQELGRASENIILPTTESSQLETQFVIESISKLLCDRQDSVKAFWSIIYEPLENLQESVISILQDSFENSISHGSEQEYSEDLIVLNRLEDLKSAIANMQEVVNDGSQMITPLSWQEKCLPALQNLAISLESLGEHLPMPHQSLTSVDGFVESEGVVESTSMARALKTLIVPLHELKECLSSIVEHHAKVPPDNIETREHSTRENEESRVTIGGILSCVEDRTKNFLREESTSMYMEGQVHTDELIVDLEGAEENHETKHIDSSGQGQIQEMGKYEIQGVNQDTNSQKNTVQLRQGGETEARDLLRKNSGVLQLLDEVGNEKTDEESLESERVRRKKEGGNETRDPGDREQTNVQRSQERKRDEGGEGGESGREMQTQVEGADMGGSGQFKQEAGSQKGERDEREGRNEEFKDRGSIPVAMECGDGEGKQIGDERKCEVEENESRWREILERKVQIQEGDRAGVEAEGEKFEMGRELGSEMEQTMEEHEVFGGEERHEVEKYDRSEREQLEDEYERRKPERAEQKGNEVKGEKQERVHVGIERKDTEGKRVEEGEERNEGVIARIEQGRGDEGVEREDGKPAKNEGAGAESKMGGVRLESSRDRIEHERSRAGEDYEGGETPPVGQEHSEQEPEHLEEERVRCVEEKEERKGEVPRLEQEREEEETERLEEEMERQQEEADRIEQERLEQEAKRVEEERFKREEEELKRKEEEARLERKRKEEECKRLEEQKKREQEEADRTEKERLEQEAKRQKEQQRERGEEECKRLEEQKKRQREEADRIEQERSEQEAKRQEEGRRLEEQKKRQQEEADRNEQKRLEQEAQRVEEERVKREEEKQKSKEEGARLEREREEKECKRLEEQRKRQQEETDCIEKERLEQEAKRQAKEQVEREEEEQKRKEEESRLQREREEEKCKRLEEQKKRQQEEADLQKKRQQEEADRIEQERLEQEAKRVEEERVKREEEKQKSKEEEARLEREREEEECKRLEEQRKRQQEETDRIEKERLEQEATRQAKEQVEREEEEQKRKEEESRLQREREEEECKRLGEQKKREQEEADRIEQERLEQEAKRVEEERVKREEEELKRKEEEARLQRERNEEECKRLEEQRKRQQEETDRIEKERLELEAKRQAKEQVEREEEEQKRKEEEARLQKEREEEECKRLEEQKKRQQEEADRIEQERLEQEAKRVEEKRVKREEEELKRKEEEARLQRERNEEECKRLEEQRKRQQEETDRIEKERLEQEAKRQAKEQVEREEEEQKRKEEESRLQREREEEECKRLEEQKKRQQEEADRIEQERLEQEAKRVEEKRVKREEEELKRKEEEARLERERNEEECKRLEEQKKREQEEADRTEKERLEQEAKPTDKKEVKCKGMEKEEKGSEEGTDRRQRHRLEEEISGHEDERVKLVEEGRKQQVEAEARSKMQREGQEFENNRDQSINKDVEHCQGEPIGLDQGSNNSRTKLPVSVQGSSLPQEMPTISHNETVLLILQQIASGQIHSNSFLRPEQVIISITKPLIELKKAIADVLDPHDSHATATGLETRKIKSPRIHQALTDLQTSIIIFEDVFDCKLEINQGESSSILQELIISLGKFGSLIATCNSDHQMSSPASSETGRDGMVDSLISLVEPLRQLRDSVGSLIDHDNSKNYTSLSIDSPVATDRNKQILAKSESSNIISTTHNGCDTSLSDSPSTEKENVEVVGSGNPQNDIQASPNLKYTRKASSQDQEQAHIKKLRETPAANRAKLSETYETPDNIQESKLKDVETSSSIRRHCTAVDEGMKYLNDHSDHKKVKSDSIQSDLRREKDSRVESATTHASQRSMLPKLEVDSTSYEQSKYISSRTSDDTSISKELWRSTIERPILSDAIKEANHFKSHRDLEYLPNTAIMRDKIQMHSRIDREYGSKSRDPFRPCTDVQPNHLHYSKGTSVPDLPSLNKSMGYLDYRNRYGASPLSSLNLELDSRKLVHDGSYTGYKRLSNLSPLSHKSFHSSDHSLSVSDTLSLNRSRRRFESRNAAAIYEGIPDVEHFTRNRRASRGKCPTFCTKLMNCTVAEGSHMRLMCTTLGHPEPQVYWTKNGDRIRYSGHEHAKYENGMATLEITSAELQDSGYYSCVAQNSHGQSSTEATVRVYSVYDSPTRKPNLDAYPTGKSKWSERELALGSLRSGRSISSNLLSKNEKNSTGFHYGRSLIEDSSRILRGSESDLSKFGYSSRKLTNKCDTDWVRHMVHFDDFSGAEIQRLRSRRRDYVLDDRTKYFGKDREKLPKISSTLTDHKVPAGGTIALQVEIKDTLTPKVTWLREKGEKTEPVSSKKVRTFAESGIYTLVLPEATESEAGTYVCRVSNDHGHVDTIANVEVIPLSKFDDLGKPAMFVSRPVDTMMSVMDGEAVSVSFRISGTPRPRVIWMKGVRDITDGPRSHKEILDDYVRLTLNRVNPEDEGTYCILVKNCYGCDRSFFTIKVRQRARSLTPTAERMSLSDRLSDIHLREQQSHRINVPGPIKSEPIVVDGGRNWLSLSWGKSDQRGPAPVIAYRVDAWQMGGDGGARWVELGISPINSFDAFNLRPGGEYKFRVTPRNRYGWGESVTMSKTATVCDDVEIPEFSKILPGQLKALVGSTVTLECEVRSESKFDVKWLRETTVIDPDENGRYIIKNERSKCTLILKSVDEDDTGRYVCEVTNKAGKVSSYARVLVVKDQKVLNADARLKKRFMDGLMEDGPPQFTMRLRDRRVQSSYPVRLTCQVFGVPEPEVTWYKDEKKVIENSTRSVYIDESHFHTLEIAVSNLDDAGCYKACAKNVNGSVSCSCILVVDKGIRAYIAPEFLYGLDVAYAVKMGGELRLSAQIEAYPSVGIVWHRDGIRLRPSRRAAMSLSHDGTVELFLAKITNRDAGVYTCTATNEVGRAETTARISVIGSDNGVSDATEDSSLHVVVNPPDVDLPYSRVPLFVTKPLSTEAQEGDTVVIQCEVVGDPKPEVMWLRDFLK</sequence>
<keyword evidence="2" id="KW-1185">Reference proteome</keyword>
<proteinExistence type="predicted"/>